<dbReference type="Pfam" id="PF11808">
    <property type="entry name" value="PhoR"/>
    <property type="match status" value="1"/>
</dbReference>
<feature type="transmembrane region" description="Helical" evidence="19">
    <location>
        <begin position="5"/>
        <end position="23"/>
    </location>
</feature>
<evidence type="ECO:0000256" key="6">
    <source>
        <dbReference type="ARBA" id="ARBA00022475"/>
    </source>
</evidence>
<comment type="subcellular location">
    <subcellularLocation>
        <location evidence="2">Cell membrane</location>
    </subcellularLocation>
</comment>
<evidence type="ECO:0000256" key="7">
    <source>
        <dbReference type="ARBA" id="ARBA00022553"/>
    </source>
</evidence>
<evidence type="ECO:0000256" key="10">
    <source>
        <dbReference type="ARBA" id="ARBA00022692"/>
    </source>
</evidence>
<dbReference type="InterPro" id="IPR005467">
    <property type="entry name" value="His_kinase_dom"/>
</dbReference>
<proteinExistence type="predicted"/>
<evidence type="ECO:0000259" key="20">
    <source>
        <dbReference type="PROSITE" id="PS50109"/>
    </source>
</evidence>
<dbReference type="Pfam" id="PF13188">
    <property type="entry name" value="PAS_8"/>
    <property type="match status" value="1"/>
</dbReference>
<dbReference type="SMART" id="SM00387">
    <property type="entry name" value="HATPase_c"/>
    <property type="match status" value="1"/>
</dbReference>
<dbReference type="GO" id="GO:0005524">
    <property type="term" value="F:ATP binding"/>
    <property type="evidence" value="ECO:0007669"/>
    <property type="project" value="UniProtKB-KW"/>
</dbReference>
<dbReference type="PANTHER" id="PTHR45453">
    <property type="entry name" value="PHOSPHATE REGULON SENSOR PROTEIN PHOR"/>
    <property type="match status" value="1"/>
</dbReference>
<keyword evidence="14 19" id="KW-1133">Transmembrane helix</keyword>
<dbReference type="GO" id="GO:0016036">
    <property type="term" value="P:cellular response to phosphate starvation"/>
    <property type="evidence" value="ECO:0007669"/>
    <property type="project" value="TreeGrafter"/>
</dbReference>
<dbReference type="PRINTS" id="PR00344">
    <property type="entry name" value="BCTRLSENSOR"/>
</dbReference>
<dbReference type="CDD" id="cd00082">
    <property type="entry name" value="HisKA"/>
    <property type="match status" value="1"/>
</dbReference>
<evidence type="ECO:0000256" key="12">
    <source>
        <dbReference type="ARBA" id="ARBA00022777"/>
    </source>
</evidence>
<comment type="catalytic activity">
    <reaction evidence="1">
        <text>ATP + protein L-histidine = ADP + protein N-phospho-L-histidine.</text>
        <dbReference type="EC" id="2.7.13.3"/>
    </reaction>
</comment>
<dbReference type="InterPro" id="IPR000014">
    <property type="entry name" value="PAS"/>
</dbReference>
<dbReference type="PROSITE" id="PS50109">
    <property type="entry name" value="HIS_KIN"/>
    <property type="match status" value="1"/>
</dbReference>
<keyword evidence="7" id="KW-0597">Phosphoprotein</keyword>
<feature type="coiled-coil region" evidence="18">
    <location>
        <begin position="74"/>
        <end position="101"/>
    </location>
</feature>
<dbReference type="InterPro" id="IPR003661">
    <property type="entry name" value="HisK_dim/P_dom"/>
</dbReference>
<feature type="domain" description="Histidine kinase" evidence="20">
    <location>
        <begin position="210"/>
        <end position="427"/>
    </location>
</feature>
<dbReference type="GO" id="GO:0005886">
    <property type="term" value="C:plasma membrane"/>
    <property type="evidence" value="ECO:0007669"/>
    <property type="project" value="UniProtKB-SubCell"/>
</dbReference>
<keyword evidence="11" id="KW-0547">Nucleotide-binding</keyword>
<dbReference type="SUPFAM" id="SSF55874">
    <property type="entry name" value="ATPase domain of HSP90 chaperone/DNA topoisomerase II/histidine kinase"/>
    <property type="match status" value="1"/>
</dbReference>
<dbReference type="GO" id="GO:0004721">
    <property type="term" value="F:phosphoprotein phosphatase activity"/>
    <property type="evidence" value="ECO:0007669"/>
    <property type="project" value="InterPro"/>
</dbReference>
<organism evidence="21 22">
    <name type="scientific">Candidatus Muproteobacteria bacterium RBG_16_60_9</name>
    <dbReference type="NCBI Taxonomy" id="1817755"/>
    <lineage>
        <taxon>Bacteria</taxon>
        <taxon>Pseudomonadati</taxon>
        <taxon>Pseudomonadota</taxon>
        <taxon>Candidatus Muproteobacteria</taxon>
    </lineage>
</organism>
<name>A0A1F6UXI1_9PROT</name>
<evidence type="ECO:0000313" key="21">
    <source>
        <dbReference type="EMBL" id="OGI62120.1"/>
    </source>
</evidence>
<keyword evidence="12 21" id="KW-0418">Kinase</keyword>
<evidence type="ECO:0000256" key="9">
    <source>
        <dbReference type="ARBA" id="ARBA00022679"/>
    </source>
</evidence>
<keyword evidence="5" id="KW-0813">Transport</keyword>
<keyword evidence="16 19" id="KW-0472">Membrane</keyword>
<dbReference type="InterPro" id="IPR003594">
    <property type="entry name" value="HATPase_dom"/>
</dbReference>
<evidence type="ECO:0000256" key="11">
    <source>
        <dbReference type="ARBA" id="ARBA00022741"/>
    </source>
</evidence>
<keyword evidence="10 19" id="KW-0812">Transmembrane</keyword>
<dbReference type="Gene3D" id="3.30.450.20">
    <property type="entry name" value="PAS domain"/>
    <property type="match status" value="1"/>
</dbReference>
<keyword evidence="6" id="KW-1003">Cell membrane</keyword>
<evidence type="ECO:0000256" key="15">
    <source>
        <dbReference type="ARBA" id="ARBA00023012"/>
    </source>
</evidence>
<protein>
    <recommendedName>
        <fullName evidence="4">Phosphate regulon sensor protein PhoR</fullName>
        <ecNumber evidence="3">2.7.13.3</ecNumber>
    </recommendedName>
</protein>
<keyword evidence="8" id="KW-0592">Phosphate transport</keyword>
<gene>
    <name evidence="21" type="ORF">A2W18_01905</name>
</gene>
<reference evidence="21 22" key="1">
    <citation type="journal article" date="2016" name="Nat. Commun.">
        <title>Thousands of microbial genomes shed light on interconnected biogeochemical processes in an aquifer system.</title>
        <authorList>
            <person name="Anantharaman K."/>
            <person name="Brown C.T."/>
            <person name="Hug L.A."/>
            <person name="Sharon I."/>
            <person name="Castelle C.J."/>
            <person name="Probst A.J."/>
            <person name="Thomas B.C."/>
            <person name="Singh A."/>
            <person name="Wilkins M.J."/>
            <person name="Karaoz U."/>
            <person name="Brodie E.L."/>
            <person name="Williams K.H."/>
            <person name="Hubbard S.S."/>
            <person name="Banfield J.F."/>
        </authorList>
    </citation>
    <scope>NUCLEOTIDE SEQUENCE [LARGE SCALE GENOMIC DNA]</scope>
</reference>
<dbReference type="FunFam" id="3.30.565.10:FF:000032">
    <property type="entry name" value="Phosphate regulon sensor histidine kinase PhoR"/>
    <property type="match status" value="1"/>
</dbReference>
<keyword evidence="18" id="KW-0175">Coiled coil</keyword>
<sequence length="442" mass="49399">MRQSLWREVWILIGLVAAGLALGTLTRHLFLFIAIGLGAYIGLQLFQLRRLHQWLLSDKRGEVPDAGGPWGDVFNEVRKLVRQAARRADELTDALKRFQSAAAAMPDGIVILTEYDEIEWANPPAARLLGVDYPTDRGIRLVNLVRDPTFNEYFSRGDFAEPLELDSAAEPGSTVSLQIVPFGVRLKLVMARDITRLHRLEQMRRVFVANVSHELRTPVTVLSGYIETLRDMDYVRPEDLKKHLGTMHEQALRMQRLVDDLLMLSRLETAPPNRKEEVVDVPALLVGLKEQADVLSGDARHKITLDAAPNLQLRGSRDELHSAFMNLVNNALRYTPSGGAIQLRWHGDGDGAKFSVTDSGEGIAAQHLPHLTERFYRVDSARSRASGGTGLGLSIVKHVLLRHNAQLDIQSELGRGSTFTCEFPLTHVVRESTNNRPQALSR</sequence>
<dbReference type="EMBL" id="MFSP01000183">
    <property type="protein sequence ID" value="OGI62120.1"/>
    <property type="molecule type" value="Genomic_DNA"/>
</dbReference>
<evidence type="ECO:0000256" key="8">
    <source>
        <dbReference type="ARBA" id="ARBA00022592"/>
    </source>
</evidence>
<dbReference type="NCBIfam" id="NF008235">
    <property type="entry name" value="PRK11006.1"/>
    <property type="match status" value="1"/>
</dbReference>
<keyword evidence="13" id="KW-0067">ATP-binding</keyword>
<dbReference type="Proteomes" id="UP000179076">
    <property type="component" value="Unassembled WGS sequence"/>
</dbReference>
<comment type="caution">
    <text evidence="21">The sequence shown here is derived from an EMBL/GenBank/DDBJ whole genome shotgun (WGS) entry which is preliminary data.</text>
</comment>
<dbReference type="InterPro" id="IPR050351">
    <property type="entry name" value="BphY/WalK/GraS-like"/>
</dbReference>
<dbReference type="Pfam" id="PF02518">
    <property type="entry name" value="HATPase_c"/>
    <property type="match status" value="1"/>
</dbReference>
<dbReference type="NCBIfam" id="TIGR02966">
    <property type="entry name" value="phoR_proteo"/>
    <property type="match status" value="1"/>
</dbReference>
<dbReference type="EC" id="2.7.13.3" evidence="3"/>
<comment type="function">
    <text evidence="17">Member of the two-component regulatory system PhoR/PhoB involved in the phosphate regulon genes expression. PhoR may function as a membrane-associated protein kinase that phosphorylates PhoB in response to environmental signals.</text>
</comment>
<dbReference type="InterPro" id="IPR036890">
    <property type="entry name" value="HATPase_C_sf"/>
</dbReference>
<evidence type="ECO:0000256" key="1">
    <source>
        <dbReference type="ARBA" id="ARBA00000085"/>
    </source>
</evidence>
<dbReference type="Gene3D" id="3.30.565.10">
    <property type="entry name" value="Histidine kinase-like ATPase, C-terminal domain"/>
    <property type="match status" value="1"/>
</dbReference>
<evidence type="ECO:0000256" key="4">
    <source>
        <dbReference type="ARBA" id="ARBA00019665"/>
    </source>
</evidence>
<dbReference type="AlphaFoldDB" id="A0A1F6UXI1"/>
<evidence type="ECO:0000256" key="16">
    <source>
        <dbReference type="ARBA" id="ARBA00023136"/>
    </source>
</evidence>
<dbReference type="InterPro" id="IPR021766">
    <property type="entry name" value="PhoR_N"/>
</dbReference>
<keyword evidence="15" id="KW-0902">Two-component regulatory system</keyword>
<dbReference type="Pfam" id="PF00512">
    <property type="entry name" value="HisKA"/>
    <property type="match status" value="1"/>
</dbReference>
<dbReference type="InterPro" id="IPR035965">
    <property type="entry name" value="PAS-like_dom_sf"/>
</dbReference>
<evidence type="ECO:0000313" key="22">
    <source>
        <dbReference type="Proteomes" id="UP000179076"/>
    </source>
</evidence>
<dbReference type="InterPro" id="IPR014310">
    <property type="entry name" value="Sig_transdc_His_kinase_PhoR"/>
</dbReference>
<dbReference type="GO" id="GO:0006817">
    <property type="term" value="P:phosphate ion transport"/>
    <property type="evidence" value="ECO:0007669"/>
    <property type="project" value="UniProtKB-KW"/>
</dbReference>
<dbReference type="InterPro" id="IPR004358">
    <property type="entry name" value="Sig_transdc_His_kin-like_C"/>
</dbReference>
<dbReference type="GO" id="GO:0000155">
    <property type="term" value="F:phosphorelay sensor kinase activity"/>
    <property type="evidence" value="ECO:0007669"/>
    <property type="project" value="InterPro"/>
</dbReference>
<evidence type="ECO:0000256" key="2">
    <source>
        <dbReference type="ARBA" id="ARBA00004236"/>
    </source>
</evidence>
<dbReference type="SUPFAM" id="SSF55785">
    <property type="entry name" value="PYP-like sensor domain (PAS domain)"/>
    <property type="match status" value="1"/>
</dbReference>
<dbReference type="PANTHER" id="PTHR45453:SF1">
    <property type="entry name" value="PHOSPHATE REGULON SENSOR PROTEIN PHOR"/>
    <property type="match status" value="1"/>
</dbReference>
<dbReference type="SMART" id="SM00388">
    <property type="entry name" value="HisKA"/>
    <property type="match status" value="1"/>
</dbReference>
<evidence type="ECO:0000256" key="14">
    <source>
        <dbReference type="ARBA" id="ARBA00022989"/>
    </source>
</evidence>
<dbReference type="Gene3D" id="1.10.287.130">
    <property type="match status" value="1"/>
</dbReference>
<evidence type="ECO:0000256" key="19">
    <source>
        <dbReference type="SAM" id="Phobius"/>
    </source>
</evidence>
<evidence type="ECO:0000256" key="3">
    <source>
        <dbReference type="ARBA" id="ARBA00012438"/>
    </source>
</evidence>
<evidence type="ECO:0000256" key="18">
    <source>
        <dbReference type="SAM" id="Coils"/>
    </source>
</evidence>
<keyword evidence="9" id="KW-0808">Transferase</keyword>
<dbReference type="InterPro" id="IPR036097">
    <property type="entry name" value="HisK_dim/P_sf"/>
</dbReference>
<accession>A0A1F6UXI1</accession>
<evidence type="ECO:0000256" key="5">
    <source>
        <dbReference type="ARBA" id="ARBA00022448"/>
    </source>
</evidence>
<dbReference type="FunFam" id="1.10.287.130:FF:000008">
    <property type="entry name" value="Two-component sensor histidine kinase"/>
    <property type="match status" value="1"/>
</dbReference>
<dbReference type="SUPFAM" id="SSF47384">
    <property type="entry name" value="Homodimeric domain of signal transducing histidine kinase"/>
    <property type="match status" value="1"/>
</dbReference>
<evidence type="ECO:0000256" key="17">
    <source>
        <dbReference type="ARBA" id="ARBA00025207"/>
    </source>
</evidence>
<evidence type="ECO:0000256" key="13">
    <source>
        <dbReference type="ARBA" id="ARBA00022840"/>
    </source>
</evidence>